<dbReference type="RefSeq" id="WP_158523747.1">
    <property type="nucleotide sequence ID" value="NZ_CAWOZE010000031.1"/>
</dbReference>
<name>A0A2A5SZT4_9GAMM</name>
<evidence type="ECO:0000313" key="2">
    <source>
        <dbReference type="Proteomes" id="UP000219020"/>
    </source>
</evidence>
<protein>
    <submittedName>
        <fullName evidence="1">Mobile element protein</fullName>
    </submittedName>
</protein>
<dbReference type="Proteomes" id="UP000219020">
    <property type="component" value="Unassembled WGS sequence"/>
</dbReference>
<reference evidence="2" key="1">
    <citation type="submission" date="2017-04" db="EMBL/GenBank/DDBJ databases">
        <title>Genome evolution of the luminous symbionts of deep sea anglerfish.</title>
        <authorList>
            <person name="Hendry T.A."/>
        </authorList>
    </citation>
    <scope>NUCLEOTIDE SEQUENCE [LARGE SCALE GENOMIC DNA]</scope>
</reference>
<evidence type="ECO:0000313" key="1">
    <source>
        <dbReference type="EMBL" id="PCS21378.1"/>
    </source>
</evidence>
<keyword evidence="2" id="KW-1185">Reference proteome</keyword>
<dbReference type="AlphaFoldDB" id="A0A2A5SZT4"/>
<gene>
    <name evidence="1" type="ORF">BTN49_2917</name>
</gene>
<organism evidence="1 2">
    <name type="scientific">Candidatus Enterovibrio escicola</name>
    <dbReference type="NCBI Taxonomy" id="1927127"/>
    <lineage>
        <taxon>Bacteria</taxon>
        <taxon>Pseudomonadati</taxon>
        <taxon>Pseudomonadota</taxon>
        <taxon>Gammaproteobacteria</taxon>
        <taxon>Vibrionales</taxon>
        <taxon>Vibrionaceae</taxon>
        <taxon>Enterovibrio</taxon>
    </lineage>
</organism>
<sequence>MFCYKQLFIPKLTLRDFNVQVGEALANMKVINKVIRFDMPVRQQTHSDGK</sequence>
<accession>A0A2A5SZT4</accession>
<comment type="caution">
    <text evidence="1">The sequence shown here is derived from an EMBL/GenBank/DDBJ whole genome shotgun (WGS) entry which is preliminary data.</text>
</comment>
<dbReference type="GeneID" id="66953066"/>
<dbReference type="EMBL" id="NBYY01000034">
    <property type="protein sequence ID" value="PCS21378.1"/>
    <property type="molecule type" value="Genomic_DNA"/>
</dbReference>
<proteinExistence type="predicted"/>